<dbReference type="CDD" id="cd00531">
    <property type="entry name" value="NTF2_like"/>
    <property type="match status" value="1"/>
</dbReference>
<sequence>MVKGYGLAAIVMTSALLASFSLHAADPAELARINAIVTACERLEHDYAIYRDRGDAEAFANIFTEDGEWGRPTTVLKGREAIREYIASSSGGPPEAHMQFQTTIQITPVDDTTATGISYAIVLEAPIPEEGLPVPIIGFQVASESRSTYKLTDEGWKIAKREYTTLFVDPE</sequence>
<dbReference type="InterPro" id="IPR011944">
    <property type="entry name" value="Steroid_delta5-4_isomerase"/>
</dbReference>
<dbReference type="NCBIfam" id="TIGR02246">
    <property type="entry name" value="SgcJ/EcaC family oxidoreductase"/>
    <property type="match status" value="1"/>
</dbReference>
<protein>
    <recommendedName>
        <fullName evidence="1">SnoaL-like domain-containing protein</fullName>
    </recommendedName>
</protein>
<dbReference type="Gene3D" id="3.10.450.50">
    <property type="match status" value="1"/>
</dbReference>
<organism evidence="2">
    <name type="scientific">marine metagenome</name>
    <dbReference type="NCBI Taxonomy" id="408172"/>
    <lineage>
        <taxon>unclassified sequences</taxon>
        <taxon>metagenomes</taxon>
        <taxon>ecological metagenomes</taxon>
    </lineage>
</organism>
<evidence type="ECO:0000313" key="2">
    <source>
        <dbReference type="EMBL" id="SVC83811.1"/>
    </source>
</evidence>
<proteinExistence type="predicted"/>
<dbReference type="EMBL" id="UINC01113888">
    <property type="protein sequence ID" value="SVC83811.1"/>
    <property type="molecule type" value="Genomic_DNA"/>
</dbReference>
<dbReference type="Pfam" id="PF13577">
    <property type="entry name" value="SnoaL_4"/>
    <property type="match status" value="1"/>
</dbReference>
<dbReference type="InterPro" id="IPR032710">
    <property type="entry name" value="NTF2-like_dom_sf"/>
</dbReference>
<feature type="domain" description="SnoaL-like" evidence="1">
    <location>
        <begin position="38"/>
        <end position="161"/>
    </location>
</feature>
<reference evidence="2" key="1">
    <citation type="submission" date="2018-05" db="EMBL/GenBank/DDBJ databases">
        <authorList>
            <person name="Lanie J.A."/>
            <person name="Ng W.-L."/>
            <person name="Kazmierczak K.M."/>
            <person name="Andrzejewski T.M."/>
            <person name="Davidsen T.M."/>
            <person name="Wayne K.J."/>
            <person name="Tettelin H."/>
            <person name="Glass J.I."/>
            <person name="Rusch D."/>
            <person name="Podicherti R."/>
            <person name="Tsui H.-C.T."/>
            <person name="Winkler M.E."/>
        </authorList>
    </citation>
    <scope>NUCLEOTIDE SEQUENCE</scope>
</reference>
<dbReference type="InterPro" id="IPR037401">
    <property type="entry name" value="SnoaL-like"/>
</dbReference>
<dbReference type="SUPFAM" id="SSF54427">
    <property type="entry name" value="NTF2-like"/>
    <property type="match status" value="1"/>
</dbReference>
<evidence type="ECO:0000259" key="1">
    <source>
        <dbReference type="Pfam" id="PF13577"/>
    </source>
</evidence>
<dbReference type="AlphaFoldDB" id="A0A382QHS8"/>
<gene>
    <name evidence="2" type="ORF">METZ01_LOCUS336665</name>
</gene>
<accession>A0A382QHS8</accession>
<name>A0A382QHS8_9ZZZZ</name>